<name>A0A419ENL5_9BACT</name>
<dbReference type="EMBL" id="QZKI01000140">
    <property type="protein sequence ID" value="RJP64429.1"/>
    <property type="molecule type" value="Genomic_DNA"/>
</dbReference>
<proteinExistence type="predicted"/>
<organism evidence="1 2">
    <name type="scientific">Candidatus Abyssobacteria bacterium SURF_17</name>
    <dbReference type="NCBI Taxonomy" id="2093361"/>
    <lineage>
        <taxon>Bacteria</taxon>
        <taxon>Pseudomonadati</taxon>
        <taxon>Candidatus Hydrogenedentota</taxon>
        <taxon>Candidatus Abyssobacteria</taxon>
    </lineage>
</organism>
<accession>A0A419ENL5</accession>
<sequence>MRLDDEHFTEVEILSFHARCKLDGMSYEQLVTVRLNDGLVLRLFDFMGFAVNESRLGKNKRIVLCVRHIDGEITVLDTGRPGLLESDFDSKIEEPSKMTLVAKVLETNKEDHDLLVDASFGALYVIPDADVSRFKAGDIIKFKAERLDLIEILE</sequence>
<gene>
    <name evidence="1" type="ORF">C4532_19240</name>
</gene>
<evidence type="ECO:0000313" key="2">
    <source>
        <dbReference type="Proteomes" id="UP000285961"/>
    </source>
</evidence>
<protein>
    <submittedName>
        <fullName evidence="1">Uncharacterized protein</fullName>
    </submittedName>
</protein>
<dbReference type="AlphaFoldDB" id="A0A419ENL5"/>
<dbReference type="Proteomes" id="UP000285961">
    <property type="component" value="Unassembled WGS sequence"/>
</dbReference>
<reference evidence="1 2" key="1">
    <citation type="journal article" date="2017" name="ISME J.">
        <title>Energy and carbon metabolisms in a deep terrestrial subsurface fluid microbial community.</title>
        <authorList>
            <person name="Momper L."/>
            <person name="Jungbluth S.P."/>
            <person name="Lee M.D."/>
            <person name="Amend J.P."/>
        </authorList>
    </citation>
    <scope>NUCLEOTIDE SEQUENCE [LARGE SCALE GENOMIC DNA]</scope>
    <source>
        <strain evidence="1">SURF_17</strain>
    </source>
</reference>
<comment type="caution">
    <text evidence="1">The sequence shown here is derived from an EMBL/GenBank/DDBJ whole genome shotgun (WGS) entry which is preliminary data.</text>
</comment>
<evidence type="ECO:0000313" key="1">
    <source>
        <dbReference type="EMBL" id="RJP64429.1"/>
    </source>
</evidence>